<protein>
    <submittedName>
        <fullName evidence="1">DUF3419 family protein</fullName>
    </submittedName>
</protein>
<dbReference type="EMBL" id="JAUKPO010000001">
    <property type="protein sequence ID" value="MDO1445092.1"/>
    <property type="molecule type" value="Genomic_DNA"/>
</dbReference>
<dbReference type="Pfam" id="PF11899">
    <property type="entry name" value="DUF3419"/>
    <property type="match status" value="1"/>
</dbReference>
<gene>
    <name evidence="1" type="ORF">Q0590_02460</name>
</gene>
<accession>A0ABT8R2U0</accession>
<dbReference type="InterPro" id="IPR021829">
    <property type="entry name" value="DUF3419"/>
</dbReference>
<dbReference type="PANTHER" id="PTHR47473">
    <property type="entry name" value="BTA1P"/>
    <property type="match status" value="1"/>
</dbReference>
<comment type="caution">
    <text evidence="1">The sequence shown here is derived from an EMBL/GenBank/DDBJ whole genome shotgun (WGS) entry which is preliminary data.</text>
</comment>
<sequence>MTTTRKDQVGLNKLIFTLNWEDPASDKAALQIRPGDKVMTITSGGCNTFELLLEGPDKLYAVDINPAQSWLMELKKAAIVQLEYQEFMAFMGLEENNTRIKIFEKLQPHLSPEALYYWQLNQQLLEKGLLMSGRFEKFVQLAGRLMRILQGNRTVHQVFEASTPAQQQQYYDQKFDTWQFRLLFKLLFNKRILAKRGLSADYFYFDDGSRSFAESFYRRARHVLRDLPTQPNYFLSLYLLGKYHNLEQVPAYLKEENFSKVKSLIHRLNIITADVKVWLQSMPESSVDCFSLSNICELKSEEDTALLFEEIARVATPGARCLFRNLIIPREVPVALQQTIRKNETLSTQLLQQDRSFVYGKVAGYTVSK</sequence>
<evidence type="ECO:0000313" key="2">
    <source>
        <dbReference type="Proteomes" id="UP001168528"/>
    </source>
</evidence>
<proteinExistence type="predicted"/>
<dbReference type="RefSeq" id="WP_302035887.1">
    <property type="nucleotide sequence ID" value="NZ_JAUKPO010000001.1"/>
</dbReference>
<keyword evidence="2" id="KW-1185">Reference proteome</keyword>
<name>A0ABT8R2U0_9BACT</name>
<dbReference type="Proteomes" id="UP001168528">
    <property type="component" value="Unassembled WGS sequence"/>
</dbReference>
<dbReference type="PANTHER" id="PTHR47473:SF1">
    <property type="entry name" value="METHYLTRANSFERASE DOMAIN-CONTAINING PROTEIN"/>
    <property type="match status" value="1"/>
</dbReference>
<organism evidence="1 2">
    <name type="scientific">Rhodocytophaga aerolata</name>
    <dbReference type="NCBI Taxonomy" id="455078"/>
    <lineage>
        <taxon>Bacteria</taxon>
        <taxon>Pseudomonadati</taxon>
        <taxon>Bacteroidota</taxon>
        <taxon>Cytophagia</taxon>
        <taxon>Cytophagales</taxon>
        <taxon>Rhodocytophagaceae</taxon>
        <taxon>Rhodocytophaga</taxon>
    </lineage>
</organism>
<evidence type="ECO:0000313" key="1">
    <source>
        <dbReference type="EMBL" id="MDO1445092.1"/>
    </source>
</evidence>
<reference evidence="1" key="1">
    <citation type="submission" date="2023-07" db="EMBL/GenBank/DDBJ databases">
        <title>The genome sequence of Rhodocytophaga aerolata KACC 12507.</title>
        <authorList>
            <person name="Zhang X."/>
        </authorList>
    </citation>
    <scope>NUCLEOTIDE SEQUENCE</scope>
    <source>
        <strain evidence="1">KACC 12507</strain>
    </source>
</reference>